<feature type="transmembrane region" description="Helical" evidence="2">
    <location>
        <begin position="516"/>
        <end position="533"/>
    </location>
</feature>
<keyword evidence="2" id="KW-0472">Membrane</keyword>
<feature type="transmembrane region" description="Helical" evidence="2">
    <location>
        <begin position="575"/>
        <end position="596"/>
    </location>
</feature>
<accession>A0A8B9KNI5</accession>
<feature type="region of interest" description="Disordered" evidence="1">
    <location>
        <begin position="415"/>
        <end position="446"/>
    </location>
</feature>
<evidence type="ECO:0000313" key="3">
    <source>
        <dbReference type="Ensembl" id="ENSAMXP00005037719.1"/>
    </source>
</evidence>
<dbReference type="Proteomes" id="UP000694621">
    <property type="component" value="Unplaced"/>
</dbReference>
<organism evidence="3 4">
    <name type="scientific">Astyanax mexicanus</name>
    <name type="common">Blind cave fish</name>
    <name type="synonym">Astyanax fasciatus mexicanus</name>
    <dbReference type="NCBI Taxonomy" id="7994"/>
    <lineage>
        <taxon>Eukaryota</taxon>
        <taxon>Metazoa</taxon>
        <taxon>Chordata</taxon>
        <taxon>Craniata</taxon>
        <taxon>Vertebrata</taxon>
        <taxon>Euteleostomi</taxon>
        <taxon>Actinopterygii</taxon>
        <taxon>Neopterygii</taxon>
        <taxon>Teleostei</taxon>
        <taxon>Ostariophysi</taxon>
        <taxon>Characiformes</taxon>
        <taxon>Characoidei</taxon>
        <taxon>Acestrorhamphidae</taxon>
        <taxon>Acestrorhamphinae</taxon>
        <taxon>Astyanax</taxon>
    </lineage>
</organism>
<dbReference type="PANTHER" id="PTHR33862">
    <property type="entry name" value="OROFACIAL CLEFT 1 CANDIDATE GENE 1 PROTEIN"/>
    <property type="match status" value="1"/>
</dbReference>
<dbReference type="AlphaFoldDB" id="A0A8B9KNI5"/>
<evidence type="ECO:0000313" key="4">
    <source>
        <dbReference type="Proteomes" id="UP000694621"/>
    </source>
</evidence>
<evidence type="ECO:0000256" key="2">
    <source>
        <dbReference type="SAM" id="Phobius"/>
    </source>
</evidence>
<keyword evidence="2" id="KW-0812">Transmembrane</keyword>
<evidence type="ECO:0000256" key="1">
    <source>
        <dbReference type="SAM" id="MobiDB-lite"/>
    </source>
</evidence>
<feature type="transmembrane region" description="Helical" evidence="2">
    <location>
        <begin position="664"/>
        <end position="688"/>
    </location>
</feature>
<dbReference type="Pfam" id="PF15680">
    <property type="entry name" value="OFCC1"/>
    <property type="match status" value="1"/>
</dbReference>
<sequence length="815" mass="91127">IHLTISLQKLEQKALKQPKQKKSKSAEFLMGDGGGGGGGQRKEEGREIGGDRQDSTLAAHQQQTELEAPANARGNEGARNYFDPSAAAQGDPRRCRMAGVGAGDELELSMPFLLVIGRLSSLKQGCVVEERTVAGAPKLPLAEWRDRLREQLVERREEVIPQYVEQLRKRVQDDMIPVGRPSLEQVRVTHTRSHTHTHTHKTMCTHTHTDTCARTWVRTPRPVEVRVVCLRGVREKLCSGLYSVSVSLHSRLGGPALHWTQLKGQQWSSTTEPVEHKGRFCDIDLQLNQSVCVTLPASCYLLPSTVLVFRLLSMSSEQSPVSGVVAWGAFPVCDCSLTLIQGSFRTPLLWGRPNPGLDQFRKMEQLLSADLDNWLCNLYFQVPFLCEEYDIKHIVRILPRGVPLVPECTVPPQIPPGLQPSSSEGTPPDVAASACSSSSLPGRAPAPLHREKCQRMSCTSCKKQTHTHTHTVAESERGALCGAVCCGPAARLRMVRRLLPGELGLSCCPRPHFRQLALLLVLVILTWFPRLYLHYCSQWLYLHTRNIPVNRFQFHAHTVDLVYQSSLLRTLEETLLVLLGPLTLNAATFLLLLIRWVCQLAFGSTPSFLSKLIMAVGAWTVLDPLAVFAVDAVLGRLSYSAETPVADAAKLYWHFHRTEQSGTAGIIITLFLYTVLFILSFTVLYVYFFRLHNDGRMLDVYHRLHSPEGVFFIPHDLEVSNQELSYIVKKAEQWRGFNGERRKVAVYDYIWTEEEPAGSESPGGPPNAAGEASTHVSVYTLYLSGLRRRYRHFLRQPNGAIAEVETTNSAHLQMH</sequence>
<proteinExistence type="predicted"/>
<name>A0A8B9KNI5_ASTMX</name>
<feature type="transmembrane region" description="Helical" evidence="2">
    <location>
        <begin position="608"/>
        <end position="630"/>
    </location>
</feature>
<dbReference type="InterPro" id="IPR031390">
    <property type="entry name" value="OFCC1"/>
</dbReference>
<keyword evidence="2" id="KW-1133">Transmembrane helix</keyword>
<protein>
    <submittedName>
        <fullName evidence="3">Uncharacterized protein</fullName>
    </submittedName>
</protein>
<dbReference type="Ensembl" id="ENSAMXT00005041090.1">
    <property type="protein sequence ID" value="ENSAMXP00005037719.1"/>
    <property type="gene ID" value="ENSAMXG00005017900.1"/>
</dbReference>
<feature type="region of interest" description="Disordered" evidence="1">
    <location>
        <begin position="12"/>
        <end position="93"/>
    </location>
</feature>
<feature type="compositionally biased region" description="Polar residues" evidence="1">
    <location>
        <begin position="55"/>
        <end position="65"/>
    </location>
</feature>
<reference evidence="3" key="1">
    <citation type="submission" date="2025-08" db="UniProtKB">
        <authorList>
            <consortium name="Ensembl"/>
        </authorList>
    </citation>
    <scope>IDENTIFICATION</scope>
</reference>
<feature type="compositionally biased region" description="Basic and acidic residues" evidence="1">
    <location>
        <begin position="40"/>
        <end position="54"/>
    </location>
</feature>
<dbReference type="PANTHER" id="PTHR33862:SF3">
    <property type="entry name" value="OROFACIAL CLEFT 1 CANDIDATE GENE 1 PROTEIN"/>
    <property type="match status" value="1"/>
</dbReference>